<gene>
    <name evidence="1" type="ORF">FCALED_LOCUS17150</name>
</gene>
<sequence length="49" mass="5493">QVFIDKVKNLANQGLAEHTRSTGFIEKEILHIMNHSIITGDTPTGLLYQ</sequence>
<organism evidence="1 2">
    <name type="scientific">Funneliformis caledonium</name>
    <dbReference type="NCBI Taxonomy" id="1117310"/>
    <lineage>
        <taxon>Eukaryota</taxon>
        <taxon>Fungi</taxon>
        <taxon>Fungi incertae sedis</taxon>
        <taxon>Mucoromycota</taxon>
        <taxon>Glomeromycotina</taxon>
        <taxon>Glomeromycetes</taxon>
        <taxon>Glomerales</taxon>
        <taxon>Glomeraceae</taxon>
        <taxon>Funneliformis</taxon>
    </lineage>
</organism>
<protein>
    <submittedName>
        <fullName evidence="1">13429_t:CDS:1</fullName>
    </submittedName>
</protein>
<keyword evidence="2" id="KW-1185">Reference proteome</keyword>
<comment type="caution">
    <text evidence="1">The sequence shown here is derived from an EMBL/GenBank/DDBJ whole genome shotgun (WGS) entry which is preliminary data.</text>
</comment>
<dbReference type="AlphaFoldDB" id="A0A9N9J4D2"/>
<dbReference type="Proteomes" id="UP000789570">
    <property type="component" value="Unassembled WGS sequence"/>
</dbReference>
<name>A0A9N9J4D2_9GLOM</name>
<reference evidence="1" key="1">
    <citation type="submission" date="2021-06" db="EMBL/GenBank/DDBJ databases">
        <authorList>
            <person name="Kallberg Y."/>
            <person name="Tangrot J."/>
            <person name="Rosling A."/>
        </authorList>
    </citation>
    <scope>NUCLEOTIDE SEQUENCE</scope>
    <source>
        <strain evidence="1">UK204</strain>
    </source>
</reference>
<feature type="non-terminal residue" evidence="1">
    <location>
        <position position="49"/>
    </location>
</feature>
<accession>A0A9N9J4D2</accession>
<evidence type="ECO:0000313" key="1">
    <source>
        <dbReference type="EMBL" id="CAG8764732.1"/>
    </source>
</evidence>
<feature type="non-terminal residue" evidence="1">
    <location>
        <position position="1"/>
    </location>
</feature>
<dbReference type="EMBL" id="CAJVPQ010024414">
    <property type="protein sequence ID" value="CAG8764732.1"/>
    <property type="molecule type" value="Genomic_DNA"/>
</dbReference>
<dbReference type="OrthoDB" id="2449280at2759"/>
<evidence type="ECO:0000313" key="2">
    <source>
        <dbReference type="Proteomes" id="UP000789570"/>
    </source>
</evidence>
<proteinExistence type="predicted"/>